<dbReference type="Pfam" id="PF20306">
    <property type="entry name" value="Sp-DndD"/>
    <property type="match status" value="1"/>
</dbReference>
<dbReference type="STRING" id="698738.OLEAN_C26500"/>
<dbReference type="EMBL" id="FO203512">
    <property type="protein sequence ID" value="CCK76826.1"/>
    <property type="molecule type" value="Genomic_DNA"/>
</dbReference>
<dbReference type="AlphaFoldDB" id="R4YNZ0"/>
<gene>
    <name evidence="1" type="ORF">OLEAN_C26500</name>
</gene>
<evidence type="ECO:0000313" key="1">
    <source>
        <dbReference type="EMBL" id="CCK76826.1"/>
    </source>
</evidence>
<dbReference type="HOGENOM" id="CLU_2826903_0_0_6"/>
<proteinExistence type="predicted"/>
<dbReference type="KEGG" id="oai:OLEAN_C26500"/>
<accession>R4YNZ0</accession>
<protein>
    <submittedName>
        <fullName evidence="1">Uncharacterized protein</fullName>
    </submittedName>
</protein>
<dbReference type="OrthoDB" id="7068113at2"/>
<dbReference type="InterPro" id="IPR046882">
    <property type="entry name" value="Sp-DndD"/>
</dbReference>
<sequence length="66" mass="7587">MNKQSDPLSVLKAVKDKLNLSVEIELIEGCYKLQSDHQYDKDRDTIRKMKALVEEQVLERVGGNLI</sequence>
<organism evidence="1 2">
    <name type="scientific">Oleispira antarctica RB-8</name>
    <dbReference type="NCBI Taxonomy" id="698738"/>
    <lineage>
        <taxon>Bacteria</taxon>
        <taxon>Pseudomonadati</taxon>
        <taxon>Pseudomonadota</taxon>
        <taxon>Gammaproteobacteria</taxon>
        <taxon>Oceanospirillales</taxon>
        <taxon>Oceanospirillaceae</taxon>
        <taxon>Oleispira</taxon>
    </lineage>
</organism>
<evidence type="ECO:0000313" key="2">
    <source>
        <dbReference type="Proteomes" id="UP000032749"/>
    </source>
</evidence>
<reference evidence="1 2" key="1">
    <citation type="journal article" date="2013" name="Nat. Commun.">
        <title>Genome sequence and functional genomic analysis of the oil-degrading bacterium Oleispira antarctica.</title>
        <authorList>
            <person name="Kube M."/>
            <person name="Chernikova T.N."/>
            <person name="Al-Ramahi Y."/>
            <person name="Beloqui A."/>
            <person name="Lopez-Cortez N."/>
            <person name="Guazzaroni M.E."/>
            <person name="Heipieper H.J."/>
            <person name="Klages S."/>
            <person name="Kotsyurbenko O.R."/>
            <person name="Langer I."/>
            <person name="Nechitaylo T.Y."/>
            <person name="Lunsdorf H."/>
            <person name="Fernandez M."/>
            <person name="Juarez S."/>
            <person name="Ciordia S."/>
            <person name="Singer A."/>
            <person name="Kagan O."/>
            <person name="Egorova O."/>
            <person name="Petit P.A."/>
            <person name="Stogios P."/>
            <person name="Kim Y."/>
            <person name="Tchigvintsev A."/>
            <person name="Flick R."/>
            <person name="Denaro R."/>
            <person name="Genovese M."/>
            <person name="Albar J.P."/>
            <person name="Reva O.N."/>
            <person name="Martinez-Gomariz M."/>
            <person name="Tran H."/>
            <person name="Ferrer M."/>
            <person name="Savchenko A."/>
            <person name="Yakunin A.F."/>
            <person name="Yakimov M.M."/>
            <person name="Golyshina O.V."/>
            <person name="Reinhardt R."/>
            <person name="Golyshin P.N."/>
        </authorList>
    </citation>
    <scope>NUCLEOTIDE SEQUENCE [LARGE SCALE GENOMIC DNA]</scope>
</reference>
<dbReference type="Proteomes" id="UP000032749">
    <property type="component" value="Chromosome"/>
</dbReference>
<keyword evidence="2" id="KW-1185">Reference proteome</keyword>
<name>R4YNZ0_OLEAN</name>